<dbReference type="STRING" id="6832.A0A553PCK3"/>
<evidence type="ECO:0000313" key="4">
    <source>
        <dbReference type="Proteomes" id="UP000318571"/>
    </source>
</evidence>
<organism evidence="3 4">
    <name type="scientific">Tigriopus californicus</name>
    <name type="common">Marine copepod</name>
    <dbReference type="NCBI Taxonomy" id="6832"/>
    <lineage>
        <taxon>Eukaryota</taxon>
        <taxon>Metazoa</taxon>
        <taxon>Ecdysozoa</taxon>
        <taxon>Arthropoda</taxon>
        <taxon>Crustacea</taxon>
        <taxon>Multicrustacea</taxon>
        <taxon>Hexanauplia</taxon>
        <taxon>Copepoda</taxon>
        <taxon>Harpacticoida</taxon>
        <taxon>Harpacticidae</taxon>
        <taxon>Tigriopus</taxon>
    </lineage>
</organism>
<gene>
    <name evidence="3" type="ORF">TCAL_15626</name>
</gene>
<dbReference type="SUPFAM" id="SSF56317">
    <property type="entry name" value="Carbon-nitrogen hydrolase"/>
    <property type="match status" value="1"/>
</dbReference>
<reference evidence="3 4" key="1">
    <citation type="journal article" date="2018" name="Nat. Ecol. Evol.">
        <title>Genomic signatures of mitonuclear coevolution across populations of Tigriopus californicus.</title>
        <authorList>
            <person name="Barreto F.S."/>
            <person name="Watson E.T."/>
            <person name="Lima T.G."/>
            <person name="Willett C.S."/>
            <person name="Edmands S."/>
            <person name="Li W."/>
            <person name="Burton R.S."/>
        </authorList>
    </citation>
    <scope>NUCLEOTIDE SEQUENCE [LARGE SCALE GENOMIC DNA]</scope>
    <source>
        <strain evidence="3 4">San Diego</strain>
    </source>
</reference>
<evidence type="ECO:0000259" key="2">
    <source>
        <dbReference type="PROSITE" id="PS50263"/>
    </source>
</evidence>
<feature type="domain" description="CN hydrolase" evidence="2">
    <location>
        <begin position="1"/>
        <end position="176"/>
    </location>
</feature>
<dbReference type="Pfam" id="PF00795">
    <property type="entry name" value="CN_hydrolase"/>
    <property type="match status" value="1"/>
</dbReference>
<keyword evidence="4" id="KW-1185">Reference proteome</keyword>
<dbReference type="EMBL" id="VCGU01000005">
    <property type="protein sequence ID" value="TRY75390.1"/>
    <property type="molecule type" value="Genomic_DNA"/>
</dbReference>
<dbReference type="GO" id="GO:0003824">
    <property type="term" value="F:catalytic activity"/>
    <property type="evidence" value="ECO:0007669"/>
    <property type="project" value="InterPro"/>
</dbReference>
<sequence length="214" mass="23825">MLVRVVSRQPRDGDLTGVCTSAKDLNLVVILGIIEVGEDRGGQTLYCSSVYIDKGEILSVHRKLMPTYDERLVWGPGDGHGLQVHPLKGFQISRLNCWENWMPLPRASLYAQGSNVHFAHWPGSVGLTKDITRFIAMESSAKVLATGGSCIAGPNGKWLIEPQTCHDTLLTADLDLEQVREERQNFDPVGHYSRPDVTKLIVNRTRQSTVEFKD</sequence>
<dbReference type="Proteomes" id="UP000318571">
    <property type="component" value="Chromosome 2"/>
</dbReference>
<accession>A0A553PCK3</accession>
<dbReference type="PANTHER" id="PTHR46044">
    <property type="entry name" value="NITRILASE"/>
    <property type="match status" value="1"/>
</dbReference>
<dbReference type="PANTHER" id="PTHR46044:SF1">
    <property type="entry name" value="CN HYDROLASE DOMAIN-CONTAINING PROTEIN"/>
    <property type="match status" value="1"/>
</dbReference>
<dbReference type="InterPro" id="IPR003010">
    <property type="entry name" value="C-N_Hydrolase"/>
</dbReference>
<dbReference type="AlphaFoldDB" id="A0A553PCK3"/>
<comment type="similarity">
    <text evidence="1">Belongs to the carbon-nitrogen hydrolase superfamily. Nitrilase family.</text>
</comment>
<evidence type="ECO:0000256" key="1">
    <source>
        <dbReference type="ARBA" id="ARBA00008129"/>
    </source>
</evidence>
<evidence type="ECO:0000313" key="3">
    <source>
        <dbReference type="EMBL" id="TRY75390.1"/>
    </source>
</evidence>
<dbReference type="InterPro" id="IPR036526">
    <property type="entry name" value="C-N_Hydrolase_sf"/>
</dbReference>
<dbReference type="InterPro" id="IPR044149">
    <property type="entry name" value="Nitrilases_CHs"/>
</dbReference>
<name>A0A553PCK3_TIGCA</name>
<dbReference type="PROSITE" id="PS50263">
    <property type="entry name" value="CN_HYDROLASE"/>
    <property type="match status" value="1"/>
</dbReference>
<comment type="caution">
    <text evidence="3">The sequence shown here is derived from an EMBL/GenBank/DDBJ whole genome shotgun (WGS) entry which is preliminary data.</text>
</comment>
<proteinExistence type="inferred from homology"/>
<protein>
    <recommendedName>
        <fullName evidence="2">CN hydrolase domain-containing protein</fullName>
    </recommendedName>
</protein>
<dbReference type="Gene3D" id="3.60.110.10">
    <property type="entry name" value="Carbon-nitrogen hydrolase"/>
    <property type="match status" value="1"/>
</dbReference>